<protein>
    <submittedName>
        <fullName evidence="1">Uncharacterized protein</fullName>
    </submittedName>
</protein>
<gene>
    <name evidence="1" type="ORF">FHX52_4126</name>
</gene>
<dbReference type="EMBL" id="VFQF01000003">
    <property type="protein sequence ID" value="TQN44905.1"/>
    <property type="molecule type" value="Genomic_DNA"/>
</dbReference>
<dbReference type="AlphaFoldDB" id="A0A543PLE6"/>
<proteinExistence type="predicted"/>
<dbReference type="RefSeq" id="WP_141824200.1">
    <property type="nucleotide sequence ID" value="NZ_BAAAQC010000009.1"/>
</dbReference>
<name>A0A543PLE6_9MICO</name>
<dbReference type="InterPro" id="IPR043755">
    <property type="entry name" value="DUF5701"/>
</dbReference>
<dbReference type="Proteomes" id="UP000320085">
    <property type="component" value="Unassembled WGS sequence"/>
</dbReference>
<dbReference type="OrthoDB" id="3242676at2"/>
<comment type="caution">
    <text evidence="1">The sequence shown here is derived from an EMBL/GenBank/DDBJ whole genome shotgun (WGS) entry which is preliminary data.</text>
</comment>
<accession>A0A543PLE6</accession>
<sequence length="216" mass="22980">MSHVATAVTTLPPLTVQAERLVDLGVHDLAGMPAATLRSLASSASSSDGLLVLPESTVAPSALAPLLRLGDRSGFVVEDMTDVDAFAPVDDVSLPSGPGYVVHGLERGDEMANWSPDEALPHITDAGRSPLTLAEGIHWALQAPEVLERNHCFMTIGSRRRKPDGRLDARTPALWISNGTGRDGRERRGAPKVGWCWAGNRHTWLGFASAAGRLPI</sequence>
<reference evidence="1 2" key="1">
    <citation type="submission" date="2019-06" db="EMBL/GenBank/DDBJ databases">
        <title>Sequencing the genomes of 1000 actinobacteria strains.</title>
        <authorList>
            <person name="Klenk H.-P."/>
        </authorList>
    </citation>
    <scope>NUCLEOTIDE SEQUENCE [LARGE SCALE GENOMIC DNA]</scope>
    <source>
        <strain evidence="1 2">DSM 21776</strain>
    </source>
</reference>
<organism evidence="1 2">
    <name type="scientific">Humibacillus xanthopallidus</name>
    <dbReference type="NCBI Taxonomy" id="412689"/>
    <lineage>
        <taxon>Bacteria</taxon>
        <taxon>Bacillati</taxon>
        <taxon>Actinomycetota</taxon>
        <taxon>Actinomycetes</taxon>
        <taxon>Micrococcales</taxon>
        <taxon>Intrasporangiaceae</taxon>
        <taxon>Humibacillus</taxon>
    </lineage>
</organism>
<dbReference type="Pfam" id="PF18959">
    <property type="entry name" value="DUF5701"/>
    <property type="match status" value="1"/>
</dbReference>
<evidence type="ECO:0000313" key="1">
    <source>
        <dbReference type="EMBL" id="TQN44905.1"/>
    </source>
</evidence>
<evidence type="ECO:0000313" key="2">
    <source>
        <dbReference type="Proteomes" id="UP000320085"/>
    </source>
</evidence>